<accession>A0AAN9SMC0</accession>
<evidence type="ECO:0000313" key="2">
    <source>
        <dbReference type="Proteomes" id="UP001386955"/>
    </source>
</evidence>
<comment type="caution">
    <text evidence="1">The sequence shown here is derived from an EMBL/GenBank/DDBJ whole genome shotgun (WGS) entry which is preliminary data.</text>
</comment>
<reference evidence="1 2" key="1">
    <citation type="submission" date="2024-01" db="EMBL/GenBank/DDBJ databases">
        <title>The genomes of 5 underutilized Papilionoideae crops provide insights into root nodulation and disease resistanc.</title>
        <authorList>
            <person name="Jiang F."/>
        </authorList>
    </citation>
    <scope>NUCLEOTIDE SEQUENCE [LARGE SCALE GENOMIC DNA]</scope>
    <source>
        <strain evidence="1">DUOXIRENSHENG_FW03</strain>
        <tissue evidence="1">Leaves</tissue>
    </source>
</reference>
<dbReference type="AlphaFoldDB" id="A0AAN9SMC0"/>
<proteinExistence type="predicted"/>
<sequence length="163" mass="18559">MANESFLALRARLRFQAERHINSQPKFHKRDPSVSSSTSSQDLWLSGVWTVTMLGASNHHIGPHPHPHPHTETKCKYVVSRRKKIKGIISLFSRQVYPQPIVLSVKPLEYVGIIFVAEAILSQTKRIVPGFSIFGFFCSFTTDHKSFHFLVHRSPRVALESLN</sequence>
<keyword evidence="2" id="KW-1185">Reference proteome</keyword>
<name>A0AAN9SMC0_PSOTE</name>
<organism evidence="1 2">
    <name type="scientific">Psophocarpus tetragonolobus</name>
    <name type="common">Winged bean</name>
    <name type="synonym">Dolichos tetragonolobus</name>
    <dbReference type="NCBI Taxonomy" id="3891"/>
    <lineage>
        <taxon>Eukaryota</taxon>
        <taxon>Viridiplantae</taxon>
        <taxon>Streptophyta</taxon>
        <taxon>Embryophyta</taxon>
        <taxon>Tracheophyta</taxon>
        <taxon>Spermatophyta</taxon>
        <taxon>Magnoliopsida</taxon>
        <taxon>eudicotyledons</taxon>
        <taxon>Gunneridae</taxon>
        <taxon>Pentapetalae</taxon>
        <taxon>rosids</taxon>
        <taxon>fabids</taxon>
        <taxon>Fabales</taxon>
        <taxon>Fabaceae</taxon>
        <taxon>Papilionoideae</taxon>
        <taxon>50 kb inversion clade</taxon>
        <taxon>NPAAA clade</taxon>
        <taxon>indigoferoid/millettioid clade</taxon>
        <taxon>Phaseoleae</taxon>
        <taxon>Psophocarpus</taxon>
    </lineage>
</organism>
<dbReference type="Proteomes" id="UP001386955">
    <property type="component" value="Unassembled WGS sequence"/>
</dbReference>
<gene>
    <name evidence="1" type="ORF">VNO78_10425</name>
</gene>
<dbReference type="EMBL" id="JAYMYS010000003">
    <property type="protein sequence ID" value="KAK7399246.1"/>
    <property type="molecule type" value="Genomic_DNA"/>
</dbReference>
<protein>
    <submittedName>
        <fullName evidence="1">Uncharacterized protein</fullName>
    </submittedName>
</protein>
<evidence type="ECO:0000313" key="1">
    <source>
        <dbReference type="EMBL" id="KAK7399246.1"/>
    </source>
</evidence>